<gene>
    <name evidence="1" type="ORF">BP6252_00528</name>
</gene>
<evidence type="ECO:0000313" key="2">
    <source>
        <dbReference type="Proteomes" id="UP000256645"/>
    </source>
</evidence>
<keyword evidence="2" id="KW-1185">Reference proteome</keyword>
<comment type="caution">
    <text evidence="1">The sequence shown here is derived from an EMBL/GenBank/DDBJ whole genome shotgun (WGS) entry which is preliminary data.</text>
</comment>
<accession>A0A3D8SQA1</accession>
<dbReference type="AlphaFoldDB" id="A0A3D8SQA1"/>
<dbReference type="EMBL" id="PDLM01000001">
    <property type="protein sequence ID" value="RDW88496.1"/>
    <property type="molecule type" value="Genomic_DNA"/>
</dbReference>
<organism evidence="1 2">
    <name type="scientific">Coleophoma cylindrospora</name>
    <dbReference type="NCBI Taxonomy" id="1849047"/>
    <lineage>
        <taxon>Eukaryota</taxon>
        <taxon>Fungi</taxon>
        <taxon>Dikarya</taxon>
        <taxon>Ascomycota</taxon>
        <taxon>Pezizomycotina</taxon>
        <taxon>Leotiomycetes</taxon>
        <taxon>Helotiales</taxon>
        <taxon>Dermateaceae</taxon>
        <taxon>Coleophoma</taxon>
    </lineage>
</organism>
<proteinExistence type="predicted"/>
<dbReference type="Proteomes" id="UP000256645">
    <property type="component" value="Unassembled WGS sequence"/>
</dbReference>
<reference evidence="1 2" key="1">
    <citation type="journal article" date="2018" name="IMA Fungus">
        <title>IMA Genome-F 9: Draft genome sequence of Annulohypoxylon stygium, Aspergillus mulundensis, Berkeleyomyces basicola (syn. Thielaviopsis basicola), Ceratocystis smalleyi, two Cercospora beticola strains, Coleophoma cylindrospora, Fusarium fracticaudum, Phialophora cf. hyalina, and Morchella septimelata.</title>
        <authorList>
            <person name="Wingfield B.D."/>
            <person name="Bills G.F."/>
            <person name="Dong Y."/>
            <person name="Huang W."/>
            <person name="Nel W.J."/>
            <person name="Swalarsk-Parry B.S."/>
            <person name="Vaghefi N."/>
            <person name="Wilken P.M."/>
            <person name="An Z."/>
            <person name="de Beer Z.W."/>
            <person name="De Vos L."/>
            <person name="Chen L."/>
            <person name="Duong T.A."/>
            <person name="Gao Y."/>
            <person name="Hammerbacher A."/>
            <person name="Kikkert J.R."/>
            <person name="Li Y."/>
            <person name="Li H."/>
            <person name="Li K."/>
            <person name="Li Q."/>
            <person name="Liu X."/>
            <person name="Ma X."/>
            <person name="Naidoo K."/>
            <person name="Pethybridge S.J."/>
            <person name="Sun J."/>
            <person name="Steenkamp E.T."/>
            <person name="van der Nest M.A."/>
            <person name="van Wyk S."/>
            <person name="Wingfield M.J."/>
            <person name="Xiong C."/>
            <person name="Yue Q."/>
            <person name="Zhang X."/>
        </authorList>
    </citation>
    <scope>NUCLEOTIDE SEQUENCE [LARGE SCALE GENOMIC DNA]</scope>
    <source>
        <strain evidence="1 2">BP6252</strain>
    </source>
</reference>
<protein>
    <submittedName>
        <fullName evidence="1">Uncharacterized protein</fullName>
    </submittedName>
</protein>
<evidence type="ECO:0000313" key="1">
    <source>
        <dbReference type="EMBL" id="RDW88496.1"/>
    </source>
</evidence>
<sequence>MTLRALTESLNTPRAYLQRIDTHQAFADNAERFYEYMKSSKDYELNKITLAEFTQQWAATEALVISNKRKRNDTISARNTILNTWSTAQNKKRLEAWLHDPKRSNQLIQNLRSVARSGLTLKQTIAITNRLIIKRKTGNASGVPRKLGVISSDLTNISKKNDPARDETPLIEQEIE</sequence>
<name>A0A3D8SQA1_9HELO</name>